<gene>
    <name evidence="3" type="ORF">GALL_256340</name>
</gene>
<feature type="domain" description="ORC1/DEAH AAA+ ATPase" evidence="2">
    <location>
        <begin position="42"/>
        <end position="168"/>
    </location>
</feature>
<dbReference type="InterPro" id="IPR036680">
    <property type="entry name" value="SPOR-like_sf"/>
</dbReference>
<keyword evidence="1" id="KW-0812">Transmembrane</keyword>
<dbReference type="InterPro" id="IPR027417">
    <property type="entry name" value="P-loop_NTPase"/>
</dbReference>
<dbReference type="InterPro" id="IPR049945">
    <property type="entry name" value="AAA_22"/>
</dbReference>
<organism evidence="3">
    <name type="scientific">mine drainage metagenome</name>
    <dbReference type="NCBI Taxonomy" id="410659"/>
    <lineage>
        <taxon>unclassified sequences</taxon>
        <taxon>metagenomes</taxon>
        <taxon>ecological metagenomes</taxon>
    </lineage>
</organism>
<dbReference type="GO" id="GO:0042834">
    <property type="term" value="F:peptidoglycan binding"/>
    <property type="evidence" value="ECO:0007669"/>
    <property type="project" value="InterPro"/>
</dbReference>
<dbReference type="EMBL" id="MLJW01000232">
    <property type="protein sequence ID" value="OIQ92413.1"/>
    <property type="molecule type" value="Genomic_DNA"/>
</dbReference>
<dbReference type="Pfam" id="PF13401">
    <property type="entry name" value="AAA_22"/>
    <property type="match status" value="1"/>
</dbReference>
<dbReference type="Gene3D" id="3.30.70.1070">
    <property type="entry name" value="Sporulation related repeat"/>
    <property type="match status" value="1"/>
</dbReference>
<dbReference type="Gene3D" id="3.40.50.300">
    <property type="entry name" value="P-loop containing nucleotide triphosphate hydrolases"/>
    <property type="match status" value="1"/>
</dbReference>
<sequence length="538" mass="59514">MYYPHFGLKEPPFKITPNTDFFFSGGNRGAVLDALVYAIVNGEGIIKVVGEVGSGKTMLCRMLQTILPERVESIYLANPSVAPEDVLDAIAFELQLDLPKDADRLKVMQILQAHLLKRHAEGRQVVIFVEEAQGMPLATLEEIRLLSNLETKQDKLLQIVLFGQPELDVNLNETHIRQLRERITHSFHLGPLQTKDVGEYLIFRLRAAGYHGPHLFTAAAIKRLSGAAEGLVRRVNILADKALLSAFAENTFQVTPKHVKAAIQDSEFGSKLKSNWTYLFGMILVIGLLVGLVAYVWMISPYSLKIDHTANAISAVRSSVKPMPEKNTVAAVVKKNANPVVSTDTASKLVAGSPLVSASQEKSVPVANQVVTQSIVVDKQKPVQQKASVASVPIVEPVTVQQTVQTVETKPVEKLAQKPIETTQSLLDSRFEATKSWLSSGSPDQITLQIKSLRFGEQFNDAQLKTEFDMTRRQLGVENLYVYRKKQGGENYAVILYGVFKQRSEALAALNKLPSQIKNNRPYLRTLAGINKEVEQGQ</sequence>
<dbReference type="SUPFAM" id="SSF52540">
    <property type="entry name" value="P-loop containing nucleoside triphosphate hydrolases"/>
    <property type="match status" value="1"/>
</dbReference>
<proteinExistence type="predicted"/>
<dbReference type="AlphaFoldDB" id="A0A1J5RWB3"/>
<name>A0A1J5RWB3_9ZZZZ</name>
<evidence type="ECO:0000259" key="2">
    <source>
        <dbReference type="Pfam" id="PF13401"/>
    </source>
</evidence>
<protein>
    <recommendedName>
        <fullName evidence="2">ORC1/DEAH AAA+ ATPase domain-containing protein</fullName>
    </recommendedName>
</protein>
<keyword evidence="1" id="KW-1133">Transmembrane helix</keyword>
<dbReference type="InterPro" id="IPR052026">
    <property type="entry name" value="ExeA_AAA_ATPase_DNA-bind"/>
</dbReference>
<evidence type="ECO:0000256" key="1">
    <source>
        <dbReference type="SAM" id="Phobius"/>
    </source>
</evidence>
<dbReference type="PANTHER" id="PTHR35894:SF1">
    <property type="entry name" value="PHOSPHORIBULOKINASE _ URIDINE KINASE FAMILY"/>
    <property type="match status" value="1"/>
</dbReference>
<comment type="caution">
    <text evidence="3">The sequence shown here is derived from an EMBL/GenBank/DDBJ whole genome shotgun (WGS) entry which is preliminary data.</text>
</comment>
<keyword evidence="1" id="KW-0472">Membrane</keyword>
<dbReference type="PANTHER" id="PTHR35894">
    <property type="entry name" value="GENERAL SECRETION PATHWAY PROTEIN A-RELATED"/>
    <property type="match status" value="1"/>
</dbReference>
<reference evidence="3" key="1">
    <citation type="submission" date="2016-10" db="EMBL/GenBank/DDBJ databases">
        <title>Sequence of Gallionella enrichment culture.</title>
        <authorList>
            <person name="Poehlein A."/>
            <person name="Muehling M."/>
            <person name="Daniel R."/>
        </authorList>
    </citation>
    <scope>NUCLEOTIDE SEQUENCE</scope>
</reference>
<feature type="transmembrane region" description="Helical" evidence="1">
    <location>
        <begin position="276"/>
        <end position="298"/>
    </location>
</feature>
<evidence type="ECO:0000313" key="3">
    <source>
        <dbReference type="EMBL" id="OIQ92413.1"/>
    </source>
</evidence>
<accession>A0A1J5RWB3</accession>
<dbReference type="GO" id="GO:0016887">
    <property type="term" value="F:ATP hydrolysis activity"/>
    <property type="evidence" value="ECO:0007669"/>
    <property type="project" value="InterPro"/>
</dbReference>